<accession>A0A7R9YZF5</accession>
<dbReference type="GO" id="GO:0044773">
    <property type="term" value="P:mitotic DNA damage checkpoint signaling"/>
    <property type="evidence" value="ECO:0007669"/>
    <property type="project" value="TreeGrafter"/>
</dbReference>
<name>A0A7R9YZF5_9STRA</name>
<evidence type="ECO:0000313" key="4">
    <source>
        <dbReference type="EMBL" id="CAD8295598.1"/>
    </source>
</evidence>
<gene>
    <name evidence="4" type="ORF">TDUB1175_LOCUS2557</name>
</gene>
<organism evidence="4">
    <name type="scientific">Pseudictyota dubia</name>
    <dbReference type="NCBI Taxonomy" id="2749911"/>
    <lineage>
        <taxon>Eukaryota</taxon>
        <taxon>Sar</taxon>
        <taxon>Stramenopiles</taxon>
        <taxon>Ochrophyta</taxon>
        <taxon>Bacillariophyta</taxon>
        <taxon>Mediophyceae</taxon>
        <taxon>Biddulphiophycidae</taxon>
        <taxon>Eupodiscales</taxon>
        <taxon>Odontellaceae</taxon>
        <taxon>Pseudictyota</taxon>
    </lineage>
</organism>
<feature type="compositionally biased region" description="Basic and acidic residues" evidence="2">
    <location>
        <begin position="880"/>
        <end position="892"/>
    </location>
</feature>
<dbReference type="PROSITE" id="PS50011">
    <property type="entry name" value="PROTEIN_KINASE_DOM"/>
    <property type="match status" value="1"/>
</dbReference>
<feature type="coiled-coil region" evidence="1">
    <location>
        <begin position="763"/>
        <end position="790"/>
    </location>
</feature>
<feature type="compositionally biased region" description="Basic residues" evidence="2">
    <location>
        <begin position="924"/>
        <end position="938"/>
    </location>
</feature>
<evidence type="ECO:0000256" key="2">
    <source>
        <dbReference type="SAM" id="MobiDB-lite"/>
    </source>
</evidence>
<sequence length="938" mass="103352">MTKKTAAANAKKQADGEVVAAKKKAEELLARANAAEAETKKRRAEEKDRAKMLAKLKESRKLLLGRFDVSGSDGQPMRCTDNEILIRAIDVNSGAGVGKPVVLQLLSDPKRLESELQARSSEDEDDIENTKSSHIIQVLDVLCDSSQSVSLPSQSPFQINYLDGLAEELQTLLKTHGNSSQYDASGDQYSSDPYVTDEMVPYPCLLVLEHYDQTLGSHTDRFPRPNLRLARGVAADVVVGLMMLHTEGKVHRDLSPRRIVRCTGSEEDYYDSDEESISENAMGIWKVVGLGSCGQSGEMVQKPGDLSGDWGYLPPEAATVIVEQGSGEDQGVSTDQSWDLWALGCVLYRLVFGSDLWTISRGGQISDEDLAKLSNWSKLDIWKRAAIAFPRESRTDGERAAIDLVAKLLAPTPEERMNNFEFGIISVHQHEFVEGIALEPETLAAFRATQELVAVEEADRARYDAIAETLSLEESWELSRARNVLLLGAFEPIHVHAPTSFVVLKKPLSSSDGRSGESALKEGMRWASLFGVLGPLVRDALLNNDVGAVGRFWARVHGLYRGNYVYMYLVDDMTGKPVILPPDQSTIGHGVPYPIQIKTRSDVLPKLLPLMHLTMRSVALYHGATGIARLFGGGSNPSLSSDVRQSAQGTVDDLKQERGSAATGPFGSFIEDVSRAKENRERFLRDDTNVRCRSLMELVGLYERKGLVLPGKARGDNDFVGLQRLSDDEGLALWTLLDDADKFRAAIKKRAEERLKEEKNLWGDSKEERIDELEDALAKSEAELVVAAKVLEKMEGHSPAVLEDEDSKKRIRHLEEALSVAKEDQKRMSVLEEQRTASLELTLKQTMAELEESAQRVKALESKFGNSMQKIEALEEQLDDAVKSRSSARSEGEMSAPSLVESSLAQPSGMSTASEYSSGTASKGKSRSKLHFRRSKGS</sequence>
<dbReference type="SUPFAM" id="SSF56112">
    <property type="entry name" value="Protein kinase-like (PK-like)"/>
    <property type="match status" value="1"/>
</dbReference>
<dbReference type="AlphaFoldDB" id="A0A7R9YZF5"/>
<feature type="domain" description="Protein kinase" evidence="3">
    <location>
        <begin position="62"/>
        <end position="433"/>
    </location>
</feature>
<dbReference type="InterPro" id="IPR011009">
    <property type="entry name" value="Kinase-like_dom_sf"/>
</dbReference>
<dbReference type="GO" id="GO:0004674">
    <property type="term" value="F:protein serine/threonine kinase activity"/>
    <property type="evidence" value="ECO:0007669"/>
    <property type="project" value="TreeGrafter"/>
</dbReference>
<evidence type="ECO:0000259" key="3">
    <source>
        <dbReference type="PROSITE" id="PS50011"/>
    </source>
</evidence>
<dbReference type="Gene3D" id="1.10.510.10">
    <property type="entry name" value="Transferase(Phosphotransferase) domain 1"/>
    <property type="match status" value="1"/>
</dbReference>
<dbReference type="SMART" id="SM00220">
    <property type="entry name" value="S_TKc"/>
    <property type="match status" value="1"/>
</dbReference>
<dbReference type="PANTHER" id="PTHR44167:SF24">
    <property type="entry name" value="SERINE_THREONINE-PROTEIN KINASE CHK2"/>
    <property type="match status" value="1"/>
</dbReference>
<dbReference type="Pfam" id="PF00069">
    <property type="entry name" value="Pkinase"/>
    <property type="match status" value="1"/>
</dbReference>
<proteinExistence type="predicted"/>
<feature type="coiled-coil region" evidence="1">
    <location>
        <begin position="11"/>
        <end position="49"/>
    </location>
</feature>
<reference evidence="4" key="1">
    <citation type="submission" date="2021-01" db="EMBL/GenBank/DDBJ databases">
        <authorList>
            <person name="Corre E."/>
            <person name="Pelletier E."/>
            <person name="Niang G."/>
            <person name="Scheremetjew M."/>
            <person name="Finn R."/>
            <person name="Kale V."/>
            <person name="Holt S."/>
            <person name="Cochrane G."/>
            <person name="Meng A."/>
            <person name="Brown T."/>
            <person name="Cohen L."/>
        </authorList>
    </citation>
    <scope>NUCLEOTIDE SEQUENCE</scope>
    <source>
        <strain evidence="4">CCMP147</strain>
    </source>
</reference>
<dbReference type="GO" id="GO:0005524">
    <property type="term" value="F:ATP binding"/>
    <property type="evidence" value="ECO:0007669"/>
    <property type="project" value="InterPro"/>
</dbReference>
<feature type="region of interest" description="Disordered" evidence="2">
    <location>
        <begin position="875"/>
        <end position="938"/>
    </location>
</feature>
<keyword evidence="1" id="KW-0175">Coiled coil</keyword>
<evidence type="ECO:0000256" key="1">
    <source>
        <dbReference type="SAM" id="Coils"/>
    </source>
</evidence>
<dbReference type="PANTHER" id="PTHR44167">
    <property type="entry name" value="OVARIAN-SPECIFIC SERINE/THREONINE-PROTEIN KINASE LOK-RELATED"/>
    <property type="match status" value="1"/>
</dbReference>
<protein>
    <recommendedName>
        <fullName evidence="3">Protein kinase domain-containing protein</fullName>
    </recommendedName>
</protein>
<dbReference type="EMBL" id="HBED01005087">
    <property type="protein sequence ID" value="CAD8295598.1"/>
    <property type="molecule type" value="Transcribed_RNA"/>
</dbReference>
<dbReference type="GO" id="GO:0005634">
    <property type="term" value="C:nucleus"/>
    <property type="evidence" value="ECO:0007669"/>
    <property type="project" value="TreeGrafter"/>
</dbReference>
<dbReference type="InterPro" id="IPR000719">
    <property type="entry name" value="Prot_kinase_dom"/>
</dbReference>
<feature type="compositionally biased region" description="Polar residues" evidence="2">
    <location>
        <begin position="900"/>
        <end position="923"/>
    </location>
</feature>